<sequence>MASAKSGVARSAQQGVPGSTVLTLTPLGGDAPRRHALPASWHRPPPGGPDSDKTSAVPGQPSGCGSGSVCSTESRETARVSTT</sequence>
<name>A0ABP8SST1_9ACTN</name>
<feature type="region of interest" description="Disordered" evidence="1">
    <location>
        <begin position="1"/>
        <end position="83"/>
    </location>
</feature>
<feature type="compositionally biased region" description="Basic and acidic residues" evidence="1">
    <location>
        <begin position="73"/>
        <end position="83"/>
    </location>
</feature>
<protein>
    <submittedName>
        <fullName evidence="2">Uncharacterized protein</fullName>
    </submittedName>
</protein>
<feature type="compositionally biased region" description="Polar residues" evidence="1">
    <location>
        <begin position="11"/>
        <end position="23"/>
    </location>
</feature>
<comment type="caution">
    <text evidence="2">The sequence shown here is derived from an EMBL/GenBank/DDBJ whole genome shotgun (WGS) entry which is preliminary data.</text>
</comment>
<keyword evidence="3" id="KW-1185">Reference proteome</keyword>
<organism evidence="2 3">
    <name type="scientific">Micromonospora coerulea</name>
    <dbReference type="NCBI Taxonomy" id="47856"/>
    <lineage>
        <taxon>Bacteria</taxon>
        <taxon>Bacillati</taxon>
        <taxon>Actinomycetota</taxon>
        <taxon>Actinomycetes</taxon>
        <taxon>Micromonosporales</taxon>
        <taxon>Micromonosporaceae</taxon>
        <taxon>Micromonospora</taxon>
    </lineage>
</organism>
<dbReference type="Proteomes" id="UP001500307">
    <property type="component" value="Unassembled WGS sequence"/>
</dbReference>
<dbReference type="EMBL" id="BAABGU010000023">
    <property type="protein sequence ID" value="GAA4574118.1"/>
    <property type="molecule type" value="Genomic_DNA"/>
</dbReference>
<evidence type="ECO:0000313" key="3">
    <source>
        <dbReference type="Proteomes" id="UP001500307"/>
    </source>
</evidence>
<proteinExistence type="predicted"/>
<evidence type="ECO:0000256" key="1">
    <source>
        <dbReference type="SAM" id="MobiDB-lite"/>
    </source>
</evidence>
<accession>A0ABP8SST1</accession>
<gene>
    <name evidence="2" type="ORF">GCM10023176_40500</name>
</gene>
<reference evidence="3" key="1">
    <citation type="journal article" date="2019" name="Int. J. Syst. Evol. Microbiol.">
        <title>The Global Catalogue of Microorganisms (GCM) 10K type strain sequencing project: providing services to taxonomists for standard genome sequencing and annotation.</title>
        <authorList>
            <consortium name="The Broad Institute Genomics Platform"/>
            <consortium name="The Broad Institute Genome Sequencing Center for Infectious Disease"/>
            <person name="Wu L."/>
            <person name="Ma J."/>
        </authorList>
    </citation>
    <scope>NUCLEOTIDE SEQUENCE [LARGE SCALE GENOMIC DNA]</scope>
    <source>
        <strain evidence="3">JCM 3175</strain>
    </source>
</reference>
<evidence type="ECO:0000313" key="2">
    <source>
        <dbReference type="EMBL" id="GAA4574118.1"/>
    </source>
</evidence>